<dbReference type="PANTHER" id="PTHR41534:SF2">
    <property type="entry name" value="3-PHENYLPROPIONATE_CINNAMIC ACID DIOXYGENASE SUBUNIT BETA"/>
    <property type="match status" value="1"/>
</dbReference>
<evidence type="ECO:0000256" key="1">
    <source>
        <dbReference type="ARBA" id="ARBA00009570"/>
    </source>
</evidence>
<dbReference type="PANTHER" id="PTHR41534">
    <property type="entry name" value="BLR3401 PROTEIN"/>
    <property type="match status" value="1"/>
</dbReference>
<dbReference type="Proteomes" id="UP000198992">
    <property type="component" value="Unassembled WGS sequence"/>
</dbReference>
<dbReference type="OrthoDB" id="7446267at2"/>
<organism evidence="3 4">
    <name type="scientific">Bradyrhizobium erythrophlei</name>
    <dbReference type="NCBI Taxonomy" id="1437360"/>
    <lineage>
        <taxon>Bacteria</taxon>
        <taxon>Pseudomonadati</taxon>
        <taxon>Pseudomonadota</taxon>
        <taxon>Alphaproteobacteria</taxon>
        <taxon>Hyphomicrobiales</taxon>
        <taxon>Nitrobacteraceae</taxon>
        <taxon>Bradyrhizobium</taxon>
    </lineage>
</organism>
<accession>A0A1H4UVJ7</accession>
<name>A0A1H4UVJ7_9BRAD</name>
<dbReference type="NCBIfam" id="NF007479">
    <property type="entry name" value="PRK10069.1"/>
    <property type="match status" value="1"/>
</dbReference>
<protein>
    <submittedName>
        <fullName evidence="3">3-phenylpropionate/cinnamic acid dioxygenase, small subunit</fullName>
    </submittedName>
</protein>
<dbReference type="Gene3D" id="3.10.450.50">
    <property type="match status" value="1"/>
</dbReference>
<evidence type="ECO:0000313" key="3">
    <source>
        <dbReference type="EMBL" id="SEC72757.1"/>
    </source>
</evidence>
<keyword evidence="3" id="KW-0223">Dioxygenase</keyword>
<dbReference type="RefSeq" id="WP_092115831.1">
    <property type="nucleotide sequence ID" value="NZ_FNTH01000001.1"/>
</dbReference>
<reference evidence="3 4" key="1">
    <citation type="submission" date="2016-10" db="EMBL/GenBank/DDBJ databases">
        <authorList>
            <person name="de Groot N.N."/>
        </authorList>
    </citation>
    <scope>NUCLEOTIDE SEQUENCE [LARGE SCALE GENOMIC DNA]</scope>
    <source>
        <strain evidence="3 4">MT12</strain>
    </source>
</reference>
<comment type="similarity">
    <text evidence="1">Belongs to the bacterial ring-hydroxylating dioxygenase beta subunit family.</text>
</comment>
<gene>
    <name evidence="3" type="ORF">SAMN05444164_2591</name>
</gene>
<sequence length="197" mass="23143">MTTTVQDHDKQAQGAGATIERSAAYYRLKADVEDFYYHEADLLDDRRFRDWLELLAEDVSYFMPIRRNVKFGQQAARENTKRGEGISWFDEDKWTLTKRVEQILTGVHYAEEPLSRITHMVSNVQIKGARPDIGAARELDVTSRFLVYQNRVEYETYIFVGRRNDTLRLTDNGWKIARREILLEQNILLAKNLTTFF</sequence>
<dbReference type="GO" id="GO:0019380">
    <property type="term" value="P:3-phenylpropionate catabolic process"/>
    <property type="evidence" value="ECO:0007669"/>
    <property type="project" value="TreeGrafter"/>
</dbReference>
<dbReference type="CDD" id="cd00667">
    <property type="entry name" value="ring_hydroxylating_dioxygenases_beta"/>
    <property type="match status" value="1"/>
</dbReference>
<dbReference type="EMBL" id="FNTH01000001">
    <property type="protein sequence ID" value="SEC72757.1"/>
    <property type="molecule type" value="Genomic_DNA"/>
</dbReference>
<evidence type="ECO:0000256" key="2">
    <source>
        <dbReference type="ARBA" id="ARBA00023002"/>
    </source>
</evidence>
<dbReference type="Pfam" id="PF00866">
    <property type="entry name" value="Ring_hydroxyl_B"/>
    <property type="match status" value="1"/>
</dbReference>
<dbReference type="InterPro" id="IPR032710">
    <property type="entry name" value="NTF2-like_dom_sf"/>
</dbReference>
<proteinExistence type="inferred from homology"/>
<keyword evidence="2" id="KW-0560">Oxidoreductase</keyword>
<dbReference type="SUPFAM" id="SSF54427">
    <property type="entry name" value="NTF2-like"/>
    <property type="match status" value="1"/>
</dbReference>
<evidence type="ECO:0000313" key="4">
    <source>
        <dbReference type="Proteomes" id="UP000198992"/>
    </source>
</evidence>
<dbReference type="InterPro" id="IPR000391">
    <property type="entry name" value="Rng_hydr_dOase-bsu"/>
</dbReference>
<dbReference type="GO" id="GO:0051213">
    <property type="term" value="F:dioxygenase activity"/>
    <property type="evidence" value="ECO:0007669"/>
    <property type="project" value="UniProtKB-KW"/>
</dbReference>
<dbReference type="AlphaFoldDB" id="A0A1H4UVJ7"/>